<evidence type="ECO:0000313" key="9">
    <source>
        <dbReference type="Proteomes" id="UP000231092"/>
    </source>
</evidence>
<dbReference type="Gene3D" id="1.20.1600.10">
    <property type="entry name" value="Outer membrane efflux proteins (OEP)"/>
    <property type="match status" value="1"/>
</dbReference>
<feature type="chain" id="PRO_5038807321" evidence="7">
    <location>
        <begin position="26"/>
        <end position="401"/>
    </location>
</feature>
<protein>
    <submittedName>
        <fullName evidence="8">Virion hemagglutinin</fullName>
    </submittedName>
</protein>
<dbReference type="GO" id="GO:1990281">
    <property type="term" value="C:efflux pump complex"/>
    <property type="evidence" value="ECO:0007669"/>
    <property type="project" value="TreeGrafter"/>
</dbReference>
<dbReference type="PANTHER" id="PTHR30026">
    <property type="entry name" value="OUTER MEMBRANE PROTEIN TOLC"/>
    <property type="match status" value="1"/>
</dbReference>
<keyword evidence="5" id="KW-0998">Cell outer membrane</keyword>
<feature type="region of interest" description="Disordered" evidence="6">
    <location>
        <begin position="287"/>
        <end position="307"/>
    </location>
</feature>
<gene>
    <name evidence="8" type="ORF">H171_2454</name>
</gene>
<name>A0A2M8Z660_9FIRM</name>
<evidence type="ECO:0000313" key="8">
    <source>
        <dbReference type="EMBL" id="PJJ28932.1"/>
    </source>
</evidence>
<evidence type="ECO:0000256" key="5">
    <source>
        <dbReference type="ARBA" id="ARBA00023237"/>
    </source>
</evidence>
<dbReference type="AlphaFoldDB" id="A0A2M8Z660"/>
<dbReference type="RefSeq" id="WP_100305380.1">
    <property type="nucleotide sequence ID" value="NZ_PGET01000001.1"/>
</dbReference>
<evidence type="ECO:0000256" key="6">
    <source>
        <dbReference type="SAM" id="MobiDB-lite"/>
    </source>
</evidence>
<organism evidence="8 9">
    <name type="scientific">[Clostridium] celerecrescens 18A</name>
    <dbReference type="NCBI Taxonomy" id="1286362"/>
    <lineage>
        <taxon>Bacteria</taxon>
        <taxon>Bacillati</taxon>
        <taxon>Bacillota</taxon>
        <taxon>Clostridia</taxon>
        <taxon>Lachnospirales</taxon>
        <taxon>Lachnospiraceae</taxon>
        <taxon>Lacrimispora</taxon>
    </lineage>
</organism>
<keyword evidence="7" id="KW-0732">Signal</keyword>
<comment type="subcellular location">
    <subcellularLocation>
        <location evidence="1">Cell outer membrane</location>
    </subcellularLocation>
</comment>
<sequence>MKKKFFLPFFIVVVLMASSVIPAYGAAEPGQPENTVPNGVTQEQWDRLNDDTIEFDELPDLVRYFNPDMLNSTDTIYDSLDNQRYIHDEMIRNIMDLKDEVDELENSGATDTVEGMEQYMILNMTVKGMKISAEKMGRSLDYLNRSNSSVQSNISRAAKNYTYYANQTMFSYNSALSNLTTLQKVAELSNAALEVQKLSVKQGISTEAAVLSAQKELLSAQSSLLKLDNTIDSLRRSLCLMTGYSKEAVPAIGGLPELDTITVSAIDLEADTAKAIRNNYNLISKRHTTSNHSTTGTKDKEASNSEGEQNVGITMQSYYQAVLQAKSSYEAACISYEKAALEKEKADHSFKLGLLSKINYMQAQMSYFEAESAKQNAYVSLYQAYDTYRWAVNGIIMASEQ</sequence>
<reference evidence="8 9" key="1">
    <citation type="submission" date="2017-11" db="EMBL/GenBank/DDBJ databases">
        <title>Understudied soil microbes with underappreciated capabilities: Untangling the Clostridium saccharolyticum group.</title>
        <authorList>
            <person name="Leschine S."/>
        </authorList>
    </citation>
    <scope>NUCLEOTIDE SEQUENCE [LARGE SCALE GENOMIC DNA]</scope>
    <source>
        <strain evidence="8 9">18A</strain>
    </source>
</reference>
<dbReference type="GO" id="GO:0009279">
    <property type="term" value="C:cell outer membrane"/>
    <property type="evidence" value="ECO:0007669"/>
    <property type="project" value="UniProtKB-SubCell"/>
</dbReference>
<evidence type="ECO:0000256" key="1">
    <source>
        <dbReference type="ARBA" id="ARBA00004442"/>
    </source>
</evidence>
<keyword evidence="2" id="KW-1134">Transmembrane beta strand</keyword>
<keyword evidence="3" id="KW-0812">Transmembrane</keyword>
<evidence type="ECO:0000256" key="2">
    <source>
        <dbReference type="ARBA" id="ARBA00022452"/>
    </source>
</evidence>
<dbReference type="GO" id="GO:0015288">
    <property type="term" value="F:porin activity"/>
    <property type="evidence" value="ECO:0007669"/>
    <property type="project" value="TreeGrafter"/>
</dbReference>
<proteinExistence type="predicted"/>
<evidence type="ECO:0000256" key="3">
    <source>
        <dbReference type="ARBA" id="ARBA00022692"/>
    </source>
</evidence>
<evidence type="ECO:0000256" key="4">
    <source>
        <dbReference type="ARBA" id="ARBA00023136"/>
    </source>
</evidence>
<accession>A0A2M8Z660</accession>
<dbReference type="GO" id="GO:0015562">
    <property type="term" value="F:efflux transmembrane transporter activity"/>
    <property type="evidence" value="ECO:0007669"/>
    <property type="project" value="InterPro"/>
</dbReference>
<dbReference type="InterPro" id="IPR051906">
    <property type="entry name" value="TolC-like"/>
</dbReference>
<evidence type="ECO:0000256" key="7">
    <source>
        <dbReference type="SAM" id="SignalP"/>
    </source>
</evidence>
<dbReference type="EMBL" id="PGET01000001">
    <property type="protein sequence ID" value="PJJ28932.1"/>
    <property type="molecule type" value="Genomic_DNA"/>
</dbReference>
<keyword evidence="4" id="KW-0472">Membrane</keyword>
<dbReference type="SUPFAM" id="SSF56954">
    <property type="entry name" value="Outer membrane efflux proteins (OEP)"/>
    <property type="match status" value="1"/>
</dbReference>
<dbReference type="PANTHER" id="PTHR30026:SF20">
    <property type="entry name" value="OUTER MEMBRANE PROTEIN TOLC"/>
    <property type="match status" value="1"/>
</dbReference>
<feature type="signal peptide" evidence="7">
    <location>
        <begin position="1"/>
        <end position="25"/>
    </location>
</feature>
<dbReference type="OrthoDB" id="1903697at2"/>
<comment type="caution">
    <text evidence="8">The sequence shown here is derived from an EMBL/GenBank/DDBJ whole genome shotgun (WGS) entry which is preliminary data.</text>
</comment>
<dbReference type="Proteomes" id="UP000231092">
    <property type="component" value="Unassembled WGS sequence"/>
</dbReference>